<dbReference type="eggNOG" id="COG1476">
    <property type="taxonomic scope" value="Bacteria"/>
</dbReference>
<dbReference type="InterPro" id="IPR001387">
    <property type="entry name" value="Cro/C1-type_HTH"/>
</dbReference>
<dbReference type="SMART" id="SM00530">
    <property type="entry name" value="HTH_XRE"/>
    <property type="match status" value="1"/>
</dbReference>
<proteinExistence type="predicted"/>
<dbReference type="Proteomes" id="UP000019365">
    <property type="component" value="Unassembled WGS sequence"/>
</dbReference>
<sequence length="205" mass="23176">MELSSRIRKLRTEKGWSQEVLAERAYVSRQTISNWETEKSYPDVHSLLILSELFGVSLDELIKGDVDTMKETITKNDGKKMKKLYNLAGTVTLAGLASAVLVSVLNGETLRLLFALLTGVFLTVTFIAFHKMGELQKENDVQTYREVIAFMNGETLDDIEKAKEHEKRKDLNKKRIIALVWIFGIGAAIEAIVFTVLFLMSRGYV</sequence>
<reference evidence="4 5" key="1">
    <citation type="journal article" date="2014" name="PLoS ONE">
        <title>Rumen cellulosomics: divergent fiber-degrading strategies revealed by comparative genome-wide analysis of six ruminococcal strains.</title>
        <authorList>
            <person name="Dassa B."/>
            <person name="Borovok I."/>
            <person name="Ruimy-Israeli V."/>
            <person name="Lamed R."/>
            <person name="Flint H.J."/>
            <person name="Duncan S.H."/>
            <person name="Henrissat B."/>
            <person name="Coutinho P."/>
            <person name="Morrison M."/>
            <person name="Mosoni P."/>
            <person name="Yeoman C.J."/>
            <person name="White B.A."/>
            <person name="Bayer E.A."/>
        </authorList>
    </citation>
    <scope>NUCLEOTIDE SEQUENCE [LARGE SCALE GENOMIC DNA]</scope>
    <source>
        <strain evidence="4 5">007c</strain>
    </source>
</reference>
<dbReference type="OrthoDB" id="9801008at2"/>
<evidence type="ECO:0000313" key="4">
    <source>
        <dbReference type="EMBL" id="EWM55252.1"/>
    </source>
</evidence>
<comment type="caution">
    <text evidence="4">The sequence shown here is derived from an EMBL/GenBank/DDBJ whole genome shotgun (WGS) entry which is preliminary data.</text>
</comment>
<evidence type="ECO:0000256" key="2">
    <source>
        <dbReference type="SAM" id="Phobius"/>
    </source>
</evidence>
<dbReference type="Pfam" id="PF01381">
    <property type="entry name" value="HTH_3"/>
    <property type="match status" value="1"/>
</dbReference>
<dbReference type="AlphaFoldDB" id="W7V3L6"/>
<feature type="transmembrane region" description="Helical" evidence="2">
    <location>
        <begin position="110"/>
        <end position="129"/>
    </location>
</feature>
<feature type="transmembrane region" description="Helical" evidence="2">
    <location>
        <begin position="176"/>
        <end position="200"/>
    </location>
</feature>
<organism evidence="4 5">
    <name type="scientific">Ruminococcus flavefaciens 007c</name>
    <dbReference type="NCBI Taxonomy" id="1341157"/>
    <lineage>
        <taxon>Bacteria</taxon>
        <taxon>Bacillati</taxon>
        <taxon>Bacillota</taxon>
        <taxon>Clostridia</taxon>
        <taxon>Eubacteriales</taxon>
        <taxon>Oscillospiraceae</taxon>
        <taxon>Ruminococcus</taxon>
    </lineage>
</organism>
<dbReference type="PROSITE" id="PS50943">
    <property type="entry name" value="HTH_CROC1"/>
    <property type="match status" value="1"/>
</dbReference>
<dbReference type="Gene3D" id="1.10.260.40">
    <property type="entry name" value="lambda repressor-like DNA-binding domains"/>
    <property type="match status" value="1"/>
</dbReference>
<keyword evidence="5" id="KW-1185">Reference proteome</keyword>
<keyword evidence="2" id="KW-0812">Transmembrane</keyword>
<dbReference type="CDD" id="cd00093">
    <property type="entry name" value="HTH_XRE"/>
    <property type="match status" value="1"/>
</dbReference>
<evidence type="ECO:0000259" key="3">
    <source>
        <dbReference type="PROSITE" id="PS50943"/>
    </source>
</evidence>
<dbReference type="PATRIC" id="fig|1341157.4.peg.66"/>
<feature type="transmembrane region" description="Helical" evidence="2">
    <location>
        <begin position="84"/>
        <end position="104"/>
    </location>
</feature>
<keyword evidence="1" id="KW-0238">DNA-binding</keyword>
<dbReference type="PANTHER" id="PTHR46558">
    <property type="entry name" value="TRACRIPTIONAL REGULATORY PROTEIN-RELATED-RELATED"/>
    <property type="match status" value="1"/>
</dbReference>
<accession>W7V3L6</accession>
<evidence type="ECO:0000313" key="5">
    <source>
        <dbReference type="Proteomes" id="UP000019365"/>
    </source>
</evidence>
<dbReference type="InterPro" id="IPR010982">
    <property type="entry name" value="Lambda_DNA-bd_dom_sf"/>
</dbReference>
<keyword evidence="2" id="KW-0472">Membrane</keyword>
<dbReference type="GO" id="GO:0003677">
    <property type="term" value="F:DNA binding"/>
    <property type="evidence" value="ECO:0007669"/>
    <property type="project" value="UniProtKB-KW"/>
</dbReference>
<gene>
    <name evidence="4" type="ORF">RF007C_04665</name>
</gene>
<protein>
    <recommendedName>
        <fullName evidence="3">HTH cro/C1-type domain-containing protein</fullName>
    </recommendedName>
</protein>
<feature type="domain" description="HTH cro/C1-type" evidence="3">
    <location>
        <begin position="7"/>
        <end position="61"/>
    </location>
</feature>
<keyword evidence="2" id="KW-1133">Transmembrane helix</keyword>
<evidence type="ECO:0000256" key="1">
    <source>
        <dbReference type="ARBA" id="ARBA00023125"/>
    </source>
</evidence>
<dbReference type="EMBL" id="ATAX01000003">
    <property type="protein sequence ID" value="EWM55252.1"/>
    <property type="molecule type" value="Genomic_DNA"/>
</dbReference>
<dbReference type="RefSeq" id="WP_037296382.1">
    <property type="nucleotide sequence ID" value="NZ_ATAX01000003.1"/>
</dbReference>
<dbReference type="SUPFAM" id="SSF47413">
    <property type="entry name" value="lambda repressor-like DNA-binding domains"/>
    <property type="match status" value="1"/>
</dbReference>
<name>W7V3L6_RUMFL</name>
<dbReference type="PANTHER" id="PTHR46558:SF15">
    <property type="entry name" value="HELIX-TURN-HELIX DOMAIN PROTEIN"/>
    <property type="match status" value="1"/>
</dbReference>